<gene>
    <name evidence="2" type="ORF">LANO_0H11012G</name>
</gene>
<evidence type="ECO:0000313" key="2">
    <source>
        <dbReference type="EMBL" id="SCV05598.1"/>
    </source>
</evidence>
<keyword evidence="1" id="KW-0472">Membrane</keyword>
<name>A0A1G4KMF3_9SACH</name>
<dbReference type="EMBL" id="LT598447">
    <property type="protein sequence ID" value="SCV05598.1"/>
    <property type="molecule type" value="Genomic_DNA"/>
</dbReference>
<feature type="transmembrane region" description="Helical" evidence="1">
    <location>
        <begin position="76"/>
        <end position="93"/>
    </location>
</feature>
<organism evidence="2 3">
    <name type="scientific">Lachancea nothofagi CBS 11611</name>
    <dbReference type="NCBI Taxonomy" id="1266666"/>
    <lineage>
        <taxon>Eukaryota</taxon>
        <taxon>Fungi</taxon>
        <taxon>Dikarya</taxon>
        <taxon>Ascomycota</taxon>
        <taxon>Saccharomycotina</taxon>
        <taxon>Saccharomycetes</taxon>
        <taxon>Saccharomycetales</taxon>
        <taxon>Saccharomycetaceae</taxon>
        <taxon>Lachancea</taxon>
    </lineage>
</organism>
<keyword evidence="1" id="KW-0812">Transmembrane</keyword>
<feature type="transmembrane region" description="Helical" evidence="1">
    <location>
        <begin position="113"/>
        <end position="134"/>
    </location>
</feature>
<sequence length="181" mass="21035">MSSPSISTDTAQNDHPLPKNYVPLYLPRLLGGGGASYLLIDCSRSEAYREFRHWHDGKYCLENDCPGKLQNFVTTARFFTALSTIMNTHYFWVFWDMSIRGSGSGSGSEPLRILYNIVVPLGYFQLIFLSAFYFCRCKKLAHSLVEYLIMRRKLIMSKSQHRVGHFKRKLSFMLVFCWSQY</sequence>
<keyword evidence="1" id="KW-1133">Transmembrane helix</keyword>
<proteinExistence type="predicted"/>
<evidence type="ECO:0000313" key="3">
    <source>
        <dbReference type="Proteomes" id="UP000189911"/>
    </source>
</evidence>
<evidence type="ECO:0000256" key="1">
    <source>
        <dbReference type="SAM" id="Phobius"/>
    </source>
</evidence>
<dbReference type="AlphaFoldDB" id="A0A1G4KMF3"/>
<accession>A0A1G4KMF3</accession>
<dbReference type="Proteomes" id="UP000189911">
    <property type="component" value="Chromosome H"/>
</dbReference>
<keyword evidence="3" id="KW-1185">Reference proteome</keyword>
<protein>
    <submittedName>
        <fullName evidence="2">LANO_0H11012g1_1</fullName>
    </submittedName>
</protein>
<reference evidence="3" key="1">
    <citation type="submission" date="2016-03" db="EMBL/GenBank/DDBJ databases">
        <authorList>
            <person name="Devillers Hugo."/>
        </authorList>
    </citation>
    <scope>NUCLEOTIDE SEQUENCE [LARGE SCALE GENOMIC DNA]</scope>
</reference>